<evidence type="ECO:0008006" key="3">
    <source>
        <dbReference type="Google" id="ProtNLM"/>
    </source>
</evidence>
<dbReference type="EMBL" id="CP042434">
    <property type="protein sequence ID" value="QEC72511.1"/>
    <property type="molecule type" value="Genomic_DNA"/>
</dbReference>
<protein>
    <recommendedName>
        <fullName evidence="3">RHS repeat protein</fullName>
    </recommendedName>
</protein>
<dbReference type="AlphaFoldDB" id="A0A5B8VN55"/>
<dbReference type="NCBIfam" id="TIGR01643">
    <property type="entry name" value="YD_repeat_2x"/>
    <property type="match status" value="1"/>
</dbReference>
<evidence type="ECO:0000313" key="1">
    <source>
        <dbReference type="EMBL" id="QEC72511.1"/>
    </source>
</evidence>
<gene>
    <name evidence="1" type="ORF">FSB73_13340</name>
</gene>
<sequence length="387" mass="43194">MLYPTVTEYSLSGKNKLPLGKTIYSYNINSNTVSPGVAMTPLVADGRDAWRNIKLYSISVYKYQTGSYIPVKSQHFEYSAFITNHIPAAQTYLNWYSPIESQLLNLQLPVNGQDKFPHVSFTIICGGLKLIKETDTLYDDQYTSRKVITSTTYQYEGQHLQPSSSTTIDSRGLNQTRHFWYPFQSGLPGYDATQSSMLSTLTSNNRIGFPVEQKDSTDGVLMHTARQEFRYLGSYPLPGAIYFAHRAGADFKKTEVLAYDNHGHITEQKGDDGVLTSYLWGYNGLYPVAKIIGASYQSAFQLVSDAALNNSSISDQSMRGALDALRTGLPGARIWTYTYLPGIGVTSEQGPDGTLQYYSYDSLGRLISIRDNEGNILETHSYHNVNP</sequence>
<keyword evidence="2" id="KW-1185">Reference proteome</keyword>
<evidence type="ECO:0000313" key="2">
    <source>
        <dbReference type="Proteomes" id="UP000321291"/>
    </source>
</evidence>
<accession>A0A5B8VN55</accession>
<dbReference type="InterPro" id="IPR006530">
    <property type="entry name" value="YD"/>
</dbReference>
<reference evidence="1 2" key="1">
    <citation type="journal article" date="2017" name="Int. J. Syst. Evol. Microbiol.">
        <title>Arachidicoccus ginsenosidivorans sp. nov., with ginsenoside-converting activity isolated from ginseng cultivating soil.</title>
        <authorList>
            <person name="Siddiqi M.Z."/>
            <person name="Aslam Z."/>
            <person name="Im W.T."/>
        </authorList>
    </citation>
    <scope>NUCLEOTIDE SEQUENCE [LARGE SCALE GENOMIC DNA]</scope>
    <source>
        <strain evidence="1 2">Gsoil 809</strain>
    </source>
</reference>
<proteinExistence type="predicted"/>
<name>A0A5B8VN55_9BACT</name>
<dbReference type="Proteomes" id="UP000321291">
    <property type="component" value="Chromosome"/>
</dbReference>
<dbReference type="KEGG" id="agi:FSB73_13340"/>
<organism evidence="1 2">
    <name type="scientific">Arachidicoccus ginsenosidivorans</name>
    <dbReference type="NCBI Taxonomy" id="496057"/>
    <lineage>
        <taxon>Bacteria</taxon>
        <taxon>Pseudomonadati</taxon>
        <taxon>Bacteroidota</taxon>
        <taxon>Chitinophagia</taxon>
        <taxon>Chitinophagales</taxon>
        <taxon>Chitinophagaceae</taxon>
        <taxon>Arachidicoccus</taxon>
    </lineage>
</organism>